<sequence>MKKLFLLLSASAVLFSCSKVGKGEYIITGTAKGIENGKTIILKTQDPSGMGGLINIDTVKVENGKFEITGKVTEPSFYILQLETIQQPVPFILETGEINIEIDKDSIQNSKISGTYNNDEYVKFNDEMKVVQKKLMDFQKNNTLKMNQAQQTKDTATINSLMAEYQKLQQEVGEKSKTKYISYSETHPKSLISALIIQSMLADPSADLKKAEKIYNSFDEELKNTKPGKAIKERLTAINSSVPGAPAAPAAPAAN</sequence>
<accession>A0ABR7US97</accession>
<evidence type="ECO:0000259" key="1">
    <source>
        <dbReference type="Pfam" id="PF14289"/>
    </source>
</evidence>
<organism evidence="2 3">
    <name type="scientific">Flavobacterium pokkalii</name>
    <dbReference type="NCBI Taxonomy" id="1940408"/>
    <lineage>
        <taxon>Bacteria</taxon>
        <taxon>Pseudomonadati</taxon>
        <taxon>Bacteroidota</taxon>
        <taxon>Flavobacteriia</taxon>
        <taxon>Flavobacteriales</taxon>
        <taxon>Flavobacteriaceae</taxon>
        <taxon>Flavobacterium</taxon>
    </lineage>
</organism>
<dbReference type="Proteomes" id="UP000661715">
    <property type="component" value="Unassembled WGS sequence"/>
</dbReference>
<reference evidence="2 3" key="1">
    <citation type="journal article" date="2020" name="Microbiol. Res.">
        <title>Flavobacterium pokkalii sp. nov., a novel plant growth promoting native rhizobacteria isolated from pokkali rice grown in coastal saline affected agricultural regions of southern India, Kerala.</title>
        <authorList>
            <person name="Menon R.R."/>
            <person name="Kumari S."/>
            <person name="Viver T."/>
            <person name="Rameshkumar N."/>
        </authorList>
    </citation>
    <scope>NUCLEOTIDE SEQUENCE [LARGE SCALE GENOMIC DNA]</scope>
    <source>
        <strain evidence="2 3">L1I52</strain>
    </source>
</reference>
<dbReference type="Pfam" id="PF14289">
    <property type="entry name" value="DUF4369"/>
    <property type="match status" value="1"/>
</dbReference>
<dbReference type="EMBL" id="NASZ01000011">
    <property type="protein sequence ID" value="MBD0725257.1"/>
    <property type="molecule type" value="Genomic_DNA"/>
</dbReference>
<keyword evidence="3" id="KW-1185">Reference proteome</keyword>
<gene>
    <name evidence="2" type="ORF">B6A10_08695</name>
</gene>
<name>A0ABR7US97_9FLAO</name>
<evidence type="ECO:0000313" key="2">
    <source>
        <dbReference type="EMBL" id="MBD0725257.1"/>
    </source>
</evidence>
<proteinExistence type="predicted"/>
<dbReference type="RefSeq" id="WP_188220568.1">
    <property type="nucleotide sequence ID" value="NZ_NASZ01000011.1"/>
</dbReference>
<comment type="caution">
    <text evidence="2">The sequence shown here is derived from an EMBL/GenBank/DDBJ whole genome shotgun (WGS) entry which is preliminary data.</text>
</comment>
<feature type="domain" description="DUF4369" evidence="1">
    <location>
        <begin position="25"/>
        <end position="121"/>
    </location>
</feature>
<protein>
    <submittedName>
        <fullName evidence="2">Thiol:disulfide interchange protein</fullName>
    </submittedName>
</protein>
<dbReference type="PROSITE" id="PS51257">
    <property type="entry name" value="PROKAR_LIPOPROTEIN"/>
    <property type="match status" value="1"/>
</dbReference>
<dbReference type="InterPro" id="IPR025380">
    <property type="entry name" value="DUF4369"/>
</dbReference>
<evidence type="ECO:0000313" key="3">
    <source>
        <dbReference type="Proteomes" id="UP000661715"/>
    </source>
</evidence>